<keyword evidence="1" id="KW-0175">Coiled coil</keyword>
<gene>
    <name evidence="2" type="ORF">KQX54_021749</name>
</gene>
<comment type="caution">
    <text evidence="2">The sequence shown here is derived from an EMBL/GenBank/DDBJ whole genome shotgun (WGS) entry which is preliminary data.</text>
</comment>
<organism evidence="2 3">
    <name type="scientific">Cotesia glomerata</name>
    <name type="common">Lepidopteran parasitic wasp</name>
    <name type="synonym">Apanteles glomeratus</name>
    <dbReference type="NCBI Taxonomy" id="32391"/>
    <lineage>
        <taxon>Eukaryota</taxon>
        <taxon>Metazoa</taxon>
        <taxon>Ecdysozoa</taxon>
        <taxon>Arthropoda</taxon>
        <taxon>Hexapoda</taxon>
        <taxon>Insecta</taxon>
        <taxon>Pterygota</taxon>
        <taxon>Neoptera</taxon>
        <taxon>Endopterygota</taxon>
        <taxon>Hymenoptera</taxon>
        <taxon>Apocrita</taxon>
        <taxon>Ichneumonoidea</taxon>
        <taxon>Braconidae</taxon>
        <taxon>Microgastrinae</taxon>
        <taxon>Cotesia</taxon>
    </lineage>
</organism>
<feature type="coiled-coil region" evidence="1">
    <location>
        <begin position="321"/>
        <end position="362"/>
    </location>
</feature>
<dbReference type="AlphaFoldDB" id="A0AAV7IWU6"/>
<dbReference type="EMBL" id="JAHXZJ010000001">
    <property type="protein sequence ID" value="KAH0569043.1"/>
    <property type="molecule type" value="Genomic_DNA"/>
</dbReference>
<accession>A0AAV7IWU6</accession>
<protein>
    <recommendedName>
        <fullName evidence="4">DUF4201 domain-containing protein</fullName>
    </recommendedName>
</protein>
<evidence type="ECO:0000313" key="3">
    <source>
        <dbReference type="Proteomes" id="UP000826195"/>
    </source>
</evidence>
<sequence>MSESIKADSSKDLNEAYNEEEIKSLVTSNDNLVKSKFNINNNEENFEEMNFEKKFYSENEEIGENKINFLEKNSDLVENTEEEKIESSNTQRLDMIAQIKKIWEERKYLRWKNSFLHKKSRDFLKKKKFVNYFEKSNIFSTIHSDHRYEAVLNEFETVKNSLESSKKDLVQVSEESKKLYESQRAEFEKSFEEFRVLFFDTGVEAFKKKDNKFKLAHVNKKIGRLLAKMQSRMENLKDTRVVFFNLKIILKKVNEELSRINILGEGYTVSEYENLSMIKDSHMEIFNKREKKIESHHNKCVAIIDMLSKVKEQSVSLDNDILIYKNKLGELEEIKNKLQVEFNMLRRQKDAKRKKILSLQRKLFSVTPEVIKEMSSRGVEYAKLRSRIQSMKESDD</sequence>
<name>A0AAV7IWU6_COTGL</name>
<evidence type="ECO:0000256" key="1">
    <source>
        <dbReference type="SAM" id="Coils"/>
    </source>
</evidence>
<evidence type="ECO:0000313" key="2">
    <source>
        <dbReference type="EMBL" id="KAH0569043.1"/>
    </source>
</evidence>
<proteinExistence type="predicted"/>
<reference evidence="2 3" key="1">
    <citation type="journal article" date="2021" name="J. Hered.">
        <title>A chromosome-level genome assembly of the parasitoid wasp, Cotesia glomerata (Hymenoptera: Braconidae).</title>
        <authorList>
            <person name="Pinto B.J."/>
            <person name="Weis J.J."/>
            <person name="Gamble T."/>
            <person name="Ode P.J."/>
            <person name="Paul R."/>
            <person name="Zaspel J.M."/>
        </authorList>
    </citation>
    <scope>NUCLEOTIDE SEQUENCE [LARGE SCALE GENOMIC DNA]</scope>
    <source>
        <strain evidence="2">CgM1</strain>
    </source>
</reference>
<dbReference type="Proteomes" id="UP000826195">
    <property type="component" value="Unassembled WGS sequence"/>
</dbReference>
<keyword evidence="3" id="KW-1185">Reference proteome</keyword>
<evidence type="ECO:0008006" key="4">
    <source>
        <dbReference type="Google" id="ProtNLM"/>
    </source>
</evidence>